<accession>A0ABT1FAI6</accession>
<keyword evidence="4 6" id="KW-0067">ATP-binding</keyword>
<dbReference type="InterPro" id="IPR003593">
    <property type="entry name" value="AAA+_ATPase"/>
</dbReference>
<reference evidence="6 7" key="1">
    <citation type="submission" date="2022-06" db="EMBL/GenBank/DDBJ databases">
        <title>Dyella sp. Sa strain:Sa Genome sequencing.</title>
        <authorList>
            <person name="Park S."/>
        </authorList>
    </citation>
    <scope>NUCLEOTIDE SEQUENCE [LARGE SCALE GENOMIC DNA]</scope>
    <source>
        <strain evidence="6 7">Sa</strain>
    </source>
</reference>
<evidence type="ECO:0000313" key="6">
    <source>
        <dbReference type="EMBL" id="MCP1373423.1"/>
    </source>
</evidence>
<name>A0ABT1FAI6_9GAMM</name>
<dbReference type="SMART" id="SM00382">
    <property type="entry name" value="AAA"/>
    <property type="match status" value="1"/>
</dbReference>
<keyword evidence="3" id="KW-0547">Nucleotide-binding</keyword>
<keyword evidence="2" id="KW-0813">Transport</keyword>
<dbReference type="InterPro" id="IPR027417">
    <property type="entry name" value="P-loop_NTPase"/>
</dbReference>
<comment type="similarity">
    <text evidence="1">Belongs to the ABC transporter superfamily.</text>
</comment>
<dbReference type="InterPro" id="IPR015860">
    <property type="entry name" value="ABC_transpr_TagH-like"/>
</dbReference>
<dbReference type="GO" id="GO:0005524">
    <property type="term" value="F:ATP binding"/>
    <property type="evidence" value="ECO:0007669"/>
    <property type="project" value="UniProtKB-KW"/>
</dbReference>
<comment type="caution">
    <text evidence="6">The sequence shown here is derived from an EMBL/GenBank/DDBJ whole genome shotgun (WGS) entry which is preliminary data.</text>
</comment>
<dbReference type="CDD" id="cd03220">
    <property type="entry name" value="ABC_KpsT_Wzt"/>
    <property type="match status" value="1"/>
</dbReference>
<dbReference type="Gene3D" id="3.40.50.300">
    <property type="entry name" value="P-loop containing nucleotide triphosphate hydrolases"/>
    <property type="match status" value="1"/>
</dbReference>
<gene>
    <name evidence="6" type="ORF">NC595_05050</name>
</gene>
<dbReference type="InterPro" id="IPR003439">
    <property type="entry name" value="ABC_transporter-like_ATP-bd"/>
</dbReference>
<evidence type="ECO:0000313" key="7">
    <source>
        <dbReference type="Proteomes" id="UP001204615"/>
    </source>
</evidence>
<evidence type="ECO:0000256" key="3">
    <source>
        <dbReference type="ARBA" id="ARBA00022741"/>
    </source>
</evidence>
<organism evidence="6 7">
    <name type="scientific">Dyella lutea</name>
    <dbReference type="NCBI Taxonomy" id="2950441"/>
    <lineage>
        <taxon>Bacteria</taxon>
        <taxon>Pseudomonadati</taxon>
        <taxon>Pseudomonadota</taxon>
        <taxon>Gammaproteobacteria</taxon>
        <taxon>Lysobacterales</taxon>
        <taxon>Rhodanobacteraceae</taxon>
        <taxon>Dyella</taxon>
    </lineage>
</organism>
<dbReference type="SUPFAM" id="SSF52540">
    <property type="entry name" value="P-loop containing nucleoside triphosphate hydrolases"/>
    <property type="match status" value="1"/>
</dbReference>
<dbReference type="EMBL" id="JAMZEK010000001">
    <property type="protein sequence ID" value="MCP1373423.1"/>
    <property type="molecule type" value="Genomic_DNA"/>
</dbReference>
<dbReference type="Proteomes" id="UP001204615">
    <property type="component" value="Unassembled WGS sequence"/>
</dbReference>
<keyword evidence="7" id="KW-1185">Reference proteome</keyword>
<evidence type="ECO:0000256" key="1">
    <source>
        <dbReference type="ARBA" id="ARBA00005417"/>
    </source>
</evidence>
<dbReference type="RefSeq" id="WP_253565192.1">
    <property type="nucleotide sequence ID" value="NZ_JAMZEK010000001.1"/>
</dbReference>
<dbReference type="InterPro" id="IPR050683">
    <property type="entry name" value="Bact_Polysacc_Export_ATP-bd"/>
</dbReference>
<dbReference type="PANTHER" id="PTHR46743:SF2">
    <property type="entry name" value="TEICHOIC ACIDS EXPORT ATP-BINDING PROTEIN TAGH"/>
    <property type="match status" value="1"/>
</dbReference>
<sequence length="460" mass="49665">MSSEISIRVDDVSKSFPIYAQPHHRLMQMFSVGEAKNRWFSEFHALSKVSFEIRKGETVGIMGRNGSGKSTLLQIICGTLAPSAGQVQVSGRVAALLELGAGFNPEFTGRENVFLNGTLLGLTREQIEAKLDEIFAFADIGQFVDQPVKSYSSGMYIRLAFAVAINVSPDILIVDEALSVGDEAFQRKCFARIERIRNEGATILFVSHSAGTVLELCNRAIMLDGGELLAIGAPKEVVSRYQKLLYAPADMVSGIRERYRKELHAIPGGKVEPAQSIGRNGAASSIAEAAELADAYYDPGLQSQSQLRFASQGATIEAPCLETLAGERVNVVRSGAEYVFSYCASFAQLGTGVRFGMLIKSVSGLELGGAVTSGTLDAIDVVEPGTSVRVRFRFRCLLAPGTYFLNAGIRGRVGEEETFLDRVVDAFTFRVLPDPGRLATGFIDFHVQPQVESVQPGDGA</sequence>
<dbReference type="Gene3D" id="2.70.50.60">
    <property type="entry name" value="abc- transporter (atp binding component) like domain"/>
    <property type="match status" value="1"/>
</dbReference>
<dbReference type="InterPro" id="IPR029439">
    <property type="entry name" value="Wzt_C"/>
</dbReference>
<evidence type="ECO:0000259" key="5">
    <source>
        <dbReference type="PROSITE" id="PS50893"/>
    </source>
</evidence>
<dbReference type="CDD" id="cd10147">
    <property type="entry name" value="Wzt_C-like"/>
    <property type="match status" value="1"/>
</dbReference>
<evidence type="ECO:0000256" key="2">
    <source>
        <dbReference type="ARBA" id="ARBA00022448"/>
    </source>
</evidence>
<feature type="domain" description="ABC transporter" evidence="5">
    <location>
        <begin position="7"/>
        <end position="250"/>
    </location>
</feature>
<proteinExistence type="inferred from homology"/>
<dbReference type="Pfam" id="PF00005">
    <property type="entry name" value="ABC_tran"/>
    <property type="match status" value="1"/>
</dbReference>
<dbReference type="PANTHER" id="PTHR46743">
    <property type="entry name" value="TEICHOIC ACIDS EXPORT ATP-BINDING PROTEIN TAGH"/>
    <property type="match status" value="1"/>
</dbReference>
<protein>
    <submittedName>
        <fullName evidence="6">ABC transporter ATP-binding protein</fullName>
    </submittedName>
</protein>
<dbReference type="Pfam" id="PF14524">
    <property type="entry name" value="Wzt_C"/>
    <property type="match status" value="1"/>
</dbReference>
<evidence type="ECO:0000256" key="4">
    <source>
        <dbReference type="ARBA" id="ARBA00022840"/>
    </source>
</evidence>
<dbReference type="PROSITE" id="PS50893">
    <property type="entry name" value="ABC_TRANSPORTER_2"/>
    <property type="match status" value="1"/>
</dbReference>